<evidence type="ECO:0000256" key="1">
    <source>
        <dbReference type="ARBA" id="ARBA00009275"/>
    </source>
</evidence>
<accession>A0ABV2SP80</accession>
<dbReference type="SUPFAM" id="SSF51556">
    <property type="entry name" value="Metallo-dependent hydrolases"/>
    <property type="match status" value="1"/>
</dbReference>
<dbReference type="RefSeq" id="WP_354008756.1">
    <property type="nucleotide sequence ID" value="NZ_JBEWTA010000001.1"/>
</dbReference>
<sequence>MTNLPPLIDSHCHLDFPEFYPDRSQVISAASEQGIEAICIPGTESRHWKPLLQMCTETIKPVRLYAALGIHPWFIDQHEPDDLQQLVKFFETNQHIVAVGEIGLDFALQSISQKAQEFWFTEQLELARQFRKPVILHARKAHDLILKQLRQKPVKQGGIVHAFSGSEQQAYQYIEQGFCLGFGGGITYPRARKTRALAATLPLGSLVLETDAPDMPLCGFQGQRNEPAQLTEVLKCLADLRPESLTEIAEATRRNTLKILSLPHASYP</sequence>
<dbReference type="Pfam" id="PF01026">
    <property type="entry name" value="TatD_DNase"/>
    <property type="match status" value="1"/>
</dbReference>
<comment type="caution">
    <text evidence="3">The sequence shown here is derived from an EMBL/GenBank/DDBJ whole genome shotgun (WGS) entry which is preliminary data.</text>
</comment>
<dbReference type="PROSITE" id="PS01091">
    <property type="entry name" value="TATD_3"/>
    <property type="match status" value="1"/>
</dbReference>
<dbReference type="PROSITE" id="PS01090">
    <property type="entry name" value="TATD_2"/>
    <property type="match status" value="1"/>
</dbReference>
<gene>
    <name evidence="3" type="ORF">V5J35_003890</name>
</gene>
<protein>
    <submittedName>
        <fullName evidence="3">TatD DNase family protein</fullName>
        <ecNumber evidence="3">3.1.21.-</ecNumber>
    </submittedName>
</protein>
<dbReference type="InterPro" id="IPR018228">
    <property type="entry name" value="DNase_TatD-rel_CS"/>
</dbReference>
<keyword evidence="4" id="KW-1185">Reference proteome</keyword>
<name>A0ABV2SP80_9GAMM</name>
<dbReference type="EC" id="3.1.21.-" evidence="3"/>
<dbReference type="InterPro" id="IPR032466">
    <property type="entry name" value="Metal_Hydrolase"/>
</dbReference>
<comment type="similarity">
    <text evidence="1">Belongs to the metallo-dependent hydrolases superfamily. TatD-type hydrolase family.</text>
</comment>
<evidence type="ECO:0000313" key="4">
    <source>
        <dbReference type="Proteomes" id="UP001549366"/>
    </source>
</evidence>
<organism evidence="3 4">
    <name type="scientific">Endozoicomonas lisbonensis</name>
    <dbReference type="NCBI Taxonomy" id="3120522"/>
    <lineage>
        <taxon>Bacteria</taxon>
        <taxon>Pseudomonadati</taxon>
        <taxon>Pseudomonadota</taxon>
        <taxon>Gammaproteobacteria</taxon>
        <taxon>Oceanospirillales</taxon>
        <taxon>Endozoicomonadaceae</taxon>
        <taxon>Endozoicomonas</taxon>
    </lineage>
</organism>
<dbReference type="CDD" id="cd01310">
    <property type="entry name" value="TatD_DNAse"/>
    <property type="match status" value="1"/>
</dbReference>
<dbReference type="PROSITE" id="PS01137">
    <property type="entry name" value="TATD_1"/>
    <property type="match status" value="1"/>
</dbReference>
<dbReference type="InterPro" id="IPR001130">
    <property type="entry name" value="TatD-like"/>
</dbReference>
<dbReference type="PIRSF" id="PIRSF005902">
    <property type="entry name" value="DNase_TatD"/>
    <property type="match status" value="1"/>
</dbReference>
<dbReference type="PANTHER" id="PTHR46124">
    <property type="entry name" value="D-AMINOACYL-TRNA DEACYLASE"/>
    <property type="match status" value="1"/>
</dbReference>
<reference evidence="3 4" key="1">
    <citation type="submission" date="2024-06" db="EMBL/GenBank/DDBJ databases">
        <title>Genomic Encyclopedia of Type Strains, Phase V (KMG-V): Genome sequencing to study the core and pangenomes of soil and plant-associated prokaryotes.</title>
        <authorList>
            <person name="Whitman W."/>
        </authorList>
    </citation>
    <scope>NUCLEOTIDE SEQUENCE [LARGE SCALE GENOMIC DNA]</scope>
    <source>
        <strain evidence="3 4">NE40</strain>
    </source>
</reference>
<evidence type="ECO:0000256" key="2">
    <source>
        <dbReference type="ARBA" id="ARBA00022801"/>
    </source>
</evidence>
<dbReference type="GO" id="GO:0016787">
    <property type="term" value="F:hydrolase activity"/>
    <property type="evidence" value="ECO:0007669"/>
    <property type="project" value="UniProtKB-KW"/>
</dbReference>
<dbReference type="Gene3D" id="3.20.20.140">
    <property type="entry name" value="Metal-dependent hydrolases"/>
    <property type="match status" value="1"/>
</dbReference>
<evidence type="ECO:0000313" key="3">
    <source>
        <dbReference type="EMBL" id="MET4758698.1"/>
    </source>
</evidence>
<dbReference type="PANTHER" id="PTHR46124:SF3">
    <property type="entry name" value="HYDROLASE"/>
    <property type="match status" value="1"/>
</dbReference>
<keyword evidence="2 3" id="KW-0378">Hydrolase</keyword>
<proteinExistence type="inferred from homology"/>
<dbReference type="EMBL" id="JBEWTB010000002">
    <property type="protein sequence ID" value="MET4758698.1"/>
    <property type="molecule type" value="Genomic_DNA"/>
</dbReference>
<dbReference type="Proteomes" id="UP001549366">
    <property type="component" value="Unassembled WGS sequence"/>
</dbReference>